<dbReference type="InterPro" id="IPR017871">
    <property type="entry name" value="ABC_transporter-like_CS"/>
</dbReference>
<evidence type="ECO:0000256" key="8">
    <source>
        <dbReference type="ARBA" id="ARBA00023136"/>
    </source>
</evidence>
<dbReference type="Pfam" id="PF00005">
    <property type="entry name" value="ABC_tran"/>
    <property type="match status" value="1"/>
</dbReference>
<dbReference type="GO" id="GO:0016887">
    <property type="term" value="F:ATP hydrolysis activity"/>
    <property type="evidence" value="ECO:0007669"/>
    <property type="project" value="InterPro"/>
</dbReference>
<feature type="domain" description="ABC transporter" evidence="9">
    <location>
        <begin position="6"/>
        <end position="241"/>
    </location>
</feature>
<dbReference type="SUPFAM" id="SSF52540">
    <property type="entry name" value="P-loop containing nucleoside triphosphate hydrolases"/>
    <property type="match status" value="1"/>
</dbReference>
<dbReference type="AlphaFoldDB" id="A0A1T2XAM7"/>
<comment type="caution">
    <text evidence="10">The sequence shown here is derived from an EMBL/GenBank/DDBJ whole genome shotgun (WGS) entry which is preliminary data.</text>
</comment>
<evidence type="ECO:0000256" key="1">
    <source>
        <dbReference type="ARBA" id="ARBA00004202"/>
    </source>
</evidence>
<evidence type="ECO:0000256" key="6">
    <source>
        <dbReference type="ARBA" id="ARBA00022840"/>
    </source>
</evidence>
<dbReference type="InterPro" id="IPR027417">
    <property type="entry name" value="P-loop_NTPase"/>
</dbReference>
<sequence>MTRPIISLDHVHYSYPESPDTAILRDISFTIEAGQWVSIIGANGSGKSTLVKLFNGLLSACEGQIRIGDTLLSPDTLYDIRRQIGFVFQNPENQFVGTTVLEDMAFGLENLALDRHVMQERVRHYAEKLNITPFLARHPSELSGGQKQRAAIAAILAMEPGIVIFDEATSMLDEQARREILAIMEQMRRSGDYTIVSITHDADEIEASDRVIALSEGHVIADGTPLSLMERADIMEPCHLIPSFYLRLARQLQHQYRLPVHLHPDERGIVEELCQLYSAK</sequence>
<keyword evidence="11" id="KW-1185">Reference proteome</keyword>
<dbReference type="Gene3D" id="3.40.50.300">
    <property type="entry name" value="P-loop containing nucleotide triphosphate hydrolases"/>
    <property type="match status" value="1"/>
</dbReference>
<dbReference type="PROSITE" id="PS00211">
    <property type="entry name" value="ABC_TRANSPORTER_1"/>
    <property type="match status" value="1"/>
</dbReference>
<evidence type="ECO:0000256" key="5">
    <source>
        <dbReference type="ARBA" id="ARBA00022741"/>
    </source>
</evidence>
<dbReference type="RefSeq" id="WP_078500069.1">
    <property type="nucleotide sequence ID" value="NZ_MSZX01000006.1"/>
</dbReference>
<dbReference type="PROSITE" id="PS50893">
    <property type="entry name" value="ABC_TRANSPORTER_2"/>
    <property type="match status" value="1"/>
</dbReference>
<dbReference type="CDD" id="cd03225">
    <property type="entry name" value="ABC_cobalt_CbiO_domain1"/>
    <property type="match status" value="1"/>
</dbReference>
<reference evidence="10 11" key="1">
    <citation type="submission" date="2017-01" db="EMBL/GenBank/DDBJ databases">
        <title>Genome analysis of Paenibacillus selenitrireducens ES3-24.</title>
        <authorList>
            <person name="Xu D."/>
            <person name="Yao R."/>
            <person name="Zheng S."/>
        </authorList>
    </citation>
    <scope>NUCLEOTIDE SEQUENCE [LARGE SCALE GENOMIC DNA]</scope>
    <source>
        <strain evidence="10 11">ES3-24</strain>
    </source>
</reference>
<dbReference type="GO" id="GO:0015087">
    <property type="term" value="F:cobalt ion transmembrane transporter activity"/>
    <property type="evidence" value="ECO:0007669"/>
    <property type="project" value="UniProtKB-ARBA"/>
</dbReference>
<dbReference type="GO" id="GO:0005524">
    <property type="term" value="F:ATP binding"/>
    <property type="evidence" value="ECO:0007669"/>
    <property type="project" value="UniProtKB-KW"/>
</dbReference>
<dbReference type="OrthoDB" id="9784332at2"/>
<proteinExistence type="inferred from homology"/>
<dbReference type="PANTHER" id="PTHR43553">
    <property type="entry name" value="HEAVY METAL TRANSPORTER"/>
    <property type="match status" value="1"/>
</dbReference>
<comment type="similarity">
    <text evidence="2">Belongs to the ABC transporter superfamily.</text>
</comment>
<keyword evidence="5" id="KW-0547">Nucleotide-binding</keyword>
<organism evidence="10 11">
    <name type="scientific">Paenibacillus selenitireducens</name>
    <dbReference type="NCBI Taxonomy" id="1324314"/>
    <lineage>
        <taxon>Bacteria</taxon>
        <taxon>Bacillati</taxon>
        <taxon>Bacillota</taxon>
        <taxon>Bacilli</taxon>
        <taxon>Bacillales</taxon>
        <taxon>Paenibacillaceae</taxon>
        <taxon>Paenibacillus</taxon>
    </lineage>
</organism>
<dbReference type="SMART" id="SM00382">
    <property type="entry name" value="AAA"/>
    <property type="match status" value="1"/>
</dbReference>
<evidence type="ECO:0000313" key="10">
    <source>
        <dbReference type="EMBL" id="OPA76954.1"/>
    </source>
</evidence>
<dbReference type="PANTHER" id="PTHR43553:SF24">
    <property type="entry name" value="ENERGY-COUPLING FACTOR TRANSPORTER ATP-BINDING PROTEIN ECFA1"/>
    <property type="match status" value="1"/>
</dbReference>
<dbReference type="STRING" id="1324314.BVG16_17580"/>
<keyword evidence="6 10" id="KW-0067">ATP-binding</keyword>
<gene>
    <name evidence="10" type="ORF">BVG16_17580</name>
</gene>
<name>A0A1T2XAM7_9BACL</name>
<accession>A0A1T2XAM7</accession>
<evidence type="ECO:0000256" key="3">
    <source>
        <dbReference type="ARBA" id="ARBA00022448"/>
    </source>
</evidence>
<keyword evidence="4" id="KW-1003">Cell membrane</keyword>
<evidence type="ECO:0000313" key="11">
    <source>
        <dbReference type="Proteomes" id="UP000190188"/>
    </source>
</evidence>
<dbReference type="GO" id="GO:0043190">
    <property type="term" value="C:ATP-binding cassette (ABC) transporter complex"/>
    <property type="evidence" value="ECO:0007669"/>
    <property type="project" value="TreeGrafter"/>
</dbReference>
<protein>
    <submittedName>
        <fullName evidence="10">Energy-coupling factor ABC transporter ATP-binding protein</fullName>
    </submittedName>
</protein>
<dbReference type="InterPro" id="IPR015856">
    <property type="entry name" value="ABC_transpr_CbiO/EcfA_su"/>
</dbReference>
<dbReference type="EMBL" id="MSZX01000006">
    <property type="protein sequence ID" value="OPA76954.1"/>
    <property type="molecule type" value="Genomic_DNA"/>
</dbReference>
<dbReference type="InterPro" id="IPR003593">
    <property type="entry name" value="AAA+_ATPase"/>
</dbReference>
<evidence type="ECO:0000256" key="7">
    <source>
        <dbReference type="ARBA" id="ARBA00022967"/>
    </source>
</evidence>
<dbReference type="InterPro" id="IPR050095">
    <property type="entry name" value="ECF_ABC_transporter_ATP-bd"/>
</dbReference>
<evidence type="ECO:0000256" key="4">
    <source>
        <dbReference type="ARBA" id="ARBA00022475"/>
    </source>
</evidence>
<evidence type="ECO:0000256" key="2">
    <source>
        <dbReference type="ARBA" id="ARBA00005417"/>
    </source>
</evidence>
<dbReference type="GO" id="GO:0042626">
    <property type="term" value="F:ATPase-coupled transmembrane transporter activity"/>
    <property type="evidence" value="ECO:0007669"/>
    <property type="project" value="TreeGrafter"/>
</dbReference>
<dbReference type="InterPro" id="IPR003439">
    <property type="entry name" value="ABC_transporter-like_ATP-bd"/>
</dbReference>
<evidence type="ECO:0000259" key="9">
    <source>
        <dbReference type="PROSITE" id="PS50893"/>
    </source>
</evidence>
<keyword evidence="3" id="KW-0813">Transport</keyword>
<dbReference type="Proteomes" id="UP000190188">
    <property type="component" value="Unassembled WGS sequence"/>
</dbReference>
<keyword evidence="8" id="KW-0472">Membrane</keyword>
<dbReference type="FunFam" id="3.40.50.300:FF:000224">
    <property type="entry name" value="Energy-coupling factor transporter ATP-binding protein EcfA"/>
    <property type="match status" value="1"/>
</dbReference>
<comment type="subcellular location">
    <subcellularLocation>
        <location evidence="1">Cell membrane</location>
        <topology evidence="1">Peripheral membrane protein</topology>
    </subcellularLocation>
</comment>
<keyword evidence="7" id="KW-1278">Translocase</keyword>